<dbReference type="Proteomes" id="UP000078348">
    <property type="component" value="Unassembled WGS sequence"/>
</dbReference>
<evidence type="ECO:0000313" key="2">
    <source>
        <dbReference type="Proteomes" id="UP000078348"/>
    </source>
</evidence>
<proteinExistence type="predicted"/>
<reference evidence="1 2" key="1">
    <citation type="submission" date="2016-05" db="EMBL/GenBank/DDBJ databases">
        <title>Nuclear genome of Blastocystis sp. subtype 1 NandII.</title>
        <authorList>
            <person name="Gentekaki E."/>
            <person name="Curtis B."/>
            <person name="Stairs C."/>
            <person name="Eme L."/>
            <person name="Herman E."/>
            <person name="Klimes V."/>
            <person name="Arias M.C."/>
            <person name="Elias M."/>
            <person name="Hilliou F."/>
            <person name="Klute M."/>
            <person name="Malik S.-B."/>
            <person name="Pightling A."/>
            <person name="Rachubinski R."/>
            <person name="Salas D."/>
            <person name="Schlacht A."/>
            <person name="Suga H."/>
            <person name="Archibald J."/>
            <person name="Ball S.G."/>
            <person name="Clark G."/>
            <person name="Dacks J."/>
            <person name="Van Der Giezen M."/>
            <person name="Tsaousis A."/>
            <person name="Roger A."/>
        </authorList>
    </citation>
    <scope>NUCLEOTIDE SEQUENCE [LARGE SCALE GENOMIC DNA]</scope>
    <source>
        <strain evidence="2">ATCC 50177 / NandII</strain>
    </source>
</reference>
<dbReference type="Gene3D" id="2.20.110.10">
    <property type="entry name" value="Histone H3 K4-specific methyltransferase SET7/9 N-terminal domain"/>
    <property type="match status" value="1"/>
</dbReference>
<organism evidence="1 2">
    <name type="scientific">Blastocystis sp. subtype 1 (strain ATCC 50177 / NandII)</name>
    <dbReference type="NCBI Taxonomy" id="478820"/>
    <lineage>
        <taxon>Eukaryota</taxon>
        <taxon>Sar</taxon>
        <taxon>Stramenopiles</taxon>
        <taxon>Bigyra</taxon>
        <taxon>Opalozoa</taxon>
        <taxon>Opalinata</taxon>
        <taxon>Blastocystidae</taxon>
        <taxon>Blastocystis</taxon>
    </lineage>
</organism>
<dbReference type="SUPFAM" id="SSF82185">
    <property type="entry name" value="Histone H3 K4-specific methyltransferase SET7/9 N-terminal domain"/>
    <property type="match status" value="1"/>
</dbReference>
<dbReference type="PANTHER" id="PTHR43215:SF14">
    <property type="entry name" value="RADIAL SPOKE HEAD 1 HOMOLOG"/>
    <property type="match status" value="1"/>
</dbReference>
<dbReference type="EMBL" id="LXWW01000111">
    <property type="protein sequence ID" value="OAO15884.1"/>
    <property type="molecule type" value="Genomic_DNA"/>
</dbReference>
<dbReference type="AlphaFoldDB" id="A0A196SIW4"/>
<dbReference type="PANTHER" id="PTHR43215">
    <property type="entry name" value="RADIAL SPOKE HEAD 1 HOMOLOG"/>
    <property type="match status" value="1"/>
</dbReference>
<gene>
    <name evidence="1" type="ORF">AV274_2403</name>
</gene>
<name>A0A196SIW4_BLAHN</name>
<keyword evidence="2" id="KW-1185">Reference proteome</keyword>
<comment type="caution">
    <text evidence="1">The sequence shown here is derived from an EMBL/GenBank/DDBJ whole genome shotgun (WGS) entry which is preliminary data.</text>
</comment>
<evidence type="ECO:0000313" key="1">
    <source>
        <dbReference type="EMBL" id="OAO15884.1"/>
    </source>
</evidence>
<dbReference type="OrthoDB" id="294378at2759"/>
<accession>A0A196SIW4</accession>
<protein>
    <submittedName>
        <fullName evidence="1">Uncharacterized protein</fullName>
    </submittedName>
</protein>
<sequence length="362" mass="41603">MECEGLRSFAPEVFEGECYLDSDHPFVKECEEESLIPLVKILKYQEYCEGVLKKDAHMALDKHDGLCGYHEGLAEKENFVLVELCLNRVIEVSVASHRLLRVNGEEVNGIEHAQVLSLSDEGARWEGDVLNNQSYGWGVLYDSENRMAYEGFRIGDVKVCYGTRYYSDIGVIEYEGEWCEGKRWGRGVQYDRRGKTVFDGEWMNDEQLSKRVVLSEENQLLHNRIEELIVSSNSCNGREWSALSVSLMPKLRLLEVGDDCFQYVEEMKLIGLSQLESVVIGKECFTTTKNWYGSDPNRRFYLKNCPQIRELKMGLDSFSDYFVCEIENVDSLEVIEMGELNETSFNFYGASLELKGGFQRLN</sequence>